<dbReference type="PANTHER" id="PTHR24320:SF272">
    <property type="entry name" value="NAD(P)-BINDING ROSSMANN-FOLD SUPERFAMILY PROTEIN"/>
    <property type="match status" value="1"/>
</dbReference>
<gene>
    <name evidence="3" type="ORF">SLS63_013920</name>
</gene>
<dbReference type="InterPro" id="IPR002347">
    <property type="entry name" value="SDR_fam"/>
</dbReference>
<name>A0ABR1NM60_DIAER</name>
<evidence type="ECO:0000256" key="1">
    <source>
        <dbReference type="ARBA" id="ARBA00006484"/>
    </source>
</evidence>
<dbReference type="SUPFAM" id="SSF51735">
    <property type="entry name" value="NAD(P)-binding Rossmann-fold domains"/>
    <property type="match status" value="1"/>
</dbReference>
<sequence>MPYSPTLPVVNNRYAAAYADPKGEGDARPAALDIIDDEGLVGKLSDKVALVTGGTSGIGLEIVRALAKTGMTVFYTTRDVAKGQIVKQQLLGEDPNYKLEVVQIELGSLKSVKKAAEDFLMRSHRLDVLMLNAGVGAVPRAFTEDGFESQFAINYLSHFYIFNLVKELLLETASTHKVNVRVIATSSTSHTASTVLPENNYDSHNPRNRGYPDAGQTYGHTHTAKIWLCNEIERLYGDKGVHAISLHPGGFTSGLMGTVEPKTREYLEKMIQMPHIQKVWMTVGQGAATNIIAAVGKDYDGLGGFYMENCGVSHPVPDDVVWAGHGFKSWAFDKEGEEKLWADSMKMVGLEA</sequence>
<dbReference type="Pfam" id="PF00106">
    <property type="entry name" value="adh_short"/>
    <property type="match status" value="1"/>
</dbReference>
<dbReference type="Gene3D" id="3.40.50.720">
    <property type="entry name" value="NAD(P)-binding Rossmann-like Domain"/>
    <property type="match status" value="1"/>
</dbReference>
<comment type="similarity">
    <text evidence="1">Belongs to the short-chain dehydrogenases/reductases (SDR) family.</text>
</comment>
<dbReference type="PRINTS" id="PR00081">
    <property type="entry name" value="GDHRDH"/>
</dbReference>
<evidence type="ECO:0008006" key="5">
    <source>
        <dbReference type="Google" id="ProtNLM"/>
    </source>
</evidence>
<organism evidence="3 4">
    <name type="scientific">Diaporthe eres</name>
    <name type="common">Phomopsis oblonga</name>
    <dbReference type="NCBI Taxonomy" id="83184"/>
    <lineage>
        <taxon>Eukaryota</taxon>
        <taxon>Fungi</taxon>
        <taxon>Dikarya</taxon>
        <taxon>Ascomycota</taxon>
        <taxon>Pezizomycotina</taxon>
        <taxon>Sordariomycetes</taxon>
        <taxon>Sordariomycetidae</taxon>
        <taxon>Diaporthales</taxon>
        <taxon>Diaporthaceae</taxon>
        <taxon>Diaporthe</taxon>
        <taxon>Diaporthe eres species complex</taxon>
    </lineage>
</organism>
<comment type="caution">
    <text evidence="3">The sequence shown here is derived from an EMBL/GenBank/DDBJ whole genome shotgun (WGS) entry which is preliminary data.</text>
</comment>
<reference evidence="3 4" key="1">
    <citation type="submission" date="2024-02" db="EMBL/GenBank/DDBJ databases">
        <title>De novo assembly and annotation of 12 fungi associated with fruit tree decline syndrome in Ontario, Canada.</title>
        <authorList>
            <person name="Sulman M."/>
            <person name="Ellouze W."/>
            <person name="Ilyukhin E."/>
        </authorList>
    </citation>
    <scope>NUCLEOTIDE SEQUENCE [LARGE SCALE GENOMIC DNA]</scope>
    <source>
        <strain evidence="3 4">M169</strain>
    </source>
</reference>
<dbReference type="Proteomes" id="UP001430848">
    <property type="component" value="Unassembled WGS sequence"/>
</dbReference>
<evidence type="ECO:0000313" key="4">
    <source>
        <dbReference type="Proteomes" id="UP001430848"/>
    </source>
</evidence>
<evidence type="ECO:0000256" key="2">
    <source>
        <dbReference type="ARBA" id="ARBA00023002"/>
    </source>
</evidence>
<keyword evidence="4" id="KW-1185">Reference proteome</keyword>
<evidence type="ECO:0000313" key="3">
    <source>
        <dbReference type="EMBL" id="KAK7706730.1"/>
    </source>
</evidence>
<protein>
    <recommendedName>
        <fullName evidence="5">Short-chain dehydrogenase</fullName>
    </recommendedName>
</protein>
<dbReference type="PANTHER" id="PTHR24320">
    <property type="entry name" value="RETINOL DEHYDROGENASE"/>
    <property type="match status" value="1"/>
</dbReference>
<keyword evidence="2" id="KW-0560">Oxidoreductase</keyword>
<dbReference type="InterPro" id="IPR036291">
    <property type="entry name" value="NAD(P)-bd_dom_sf"/>
</dbReference>
<accession>A0ABR1NM60</accession>
<proteinExistence type="inferred from homology"/>
<dbReference type="EMBL" id="JAKNSF020000214">
    <property type="protein sequence ID" value="KAK7706730.1"/>
    <property type="molecule type" value="Genomic_DNA"/>
</dbReference>